<reference evidence="1" key="1">
    <citation type="submission" date="2018-05" db="EMBL/GenBank/DDBJ databases">
        <authorList>
            <person name="Lanie J.A."/>
            <person name="Ng W.-L."/>
            <person name="Kazmierczak K.M."/>
            <person name="Andrzejewski T.M."/>
            <person name="Davidsen T.M."/>
            <person name="Wayne K.J."/>
            <person name="Tettelin H."/>
            <person name="Glass J.I."/>
            <person name="Rusch D."/>
            <person name="Podicherti R."/>
            <person name="Tsui H.-C.T."/>
            <person name="Winkler M.E."/>
        </authorList>
    </citation>
    <scope>NUCLEOTIDE SEQUENCE</scope>
</reference>
<protein>
    <recommendedName>
        <fullName evidence="2">Lon N-terminal domain-containing protein</fullName>
    </recommendedName>
</protein>
<name>A0A382UR07_9ZZZZ</name>
<dbReference type="InterPro" id="IPR015947">
    <property type="entry name" value="PUA-like_sf"/>
</dbReference>
<accession>A0A382UR07</accession>
<feature type="non-terminal residue" evidence="1">
    <location>
        <position position="1"/>
    </location>
</feature>
<organism evidence="1">
    <name type="scientific">marine metagenome</name>
    <dbReference type="NCBI Taxonomy" id="408172"/>
    <lineage>
        <taxon>unclassified sequences</taxon>
        <taxon>metagenomes</taxon>
        <taxon>ecological metagenomes</taxon>
    </lineage>
</organism>
<gene>
    <name evidence="1" type="ORF">METZ01_LOCUS389496</name>
</gene>
<proteinExistence type="predicted"/>
<dbReference type="EMBL" id="UINC01146105">
    <property type="protein sequence ID" value="SVD36642.1"/>
    <property type="molecule type" value="Genomic_DNA"/>
</dbReference>
<evidence type="ECO:0008006" key="2">
    <source>
        <dbReference type="Google" id="ProtNLM"/>
    </source>
</evidence>
<dbReference type="SUPFAM" id="SSF88697">
    <property type="entry name" value="PUA domain-like"/>
    <property type="match status" value="1"/>
</dbReference>
<evidence type="ECO:0000313" key="1">
    <source>
        <dbReference type="EMBL" id="SVD36642.1"/>
    </source>
</evidence>
<sequence length="118" mass="14164">KILEEVKTDKLYREYNVSFTEFENDLKKKVEEIKFSDLELIFKNLKSFFKKQGYVINWKEVERQNLDQTINTLSMASPFSLEEKQSLLESINLKVRKERLEEILKTYLVDDFSNTTIQ</sequence>
<dbReference type="AlphaFoldDB" id="A0A382UR07"/>